<comment type="caution">
    <text evidence="2">The sequence shown here is derived from an EMBL/GenBank/DDBJ whole genome shotgun (WGS) entry which is preliminary data.</text>
</comment>
<keyword evidence="3" id="KW-1185">Reference proteome</keyword>
<feature type="domain" description="Metallo-beta-lactamase" evidence="1">
    <location>
        <begin position="52"/>
        <end position="226"/>
    </location>
</feature>
<dbReference type="GO" id="GO:0042781">
    <property type="term" value="F:3'-tRNA processing endoribonuclease activity"/>
    <property type="evidence" value="ECO:0007669"/>
    <property type="project" value="TreeGrafter"/>
</dbReference>
<gene>
    <name evidence="2" type="ORF">QQS21_007821</name>
</gene>
<dbReference type="SUPFAM" id="SSF56281">
    <property type="entry name" value="Metallo-hydrolase/oxidoreductase"/>
    <property type="match status" value="1"/>
</dbReference>
<dbReference type="Proteomes" id="UP001251528">
    <property type="component" value="Unassembled WGS sequence"/>
</dbReference>
<sequence length="261" mass="29353">MPRQVEVLGSQAAYPTLQQPCSGFLLTWDDWTAVLDLGYGTLQGLLVRIPDGRVNAIVITHDHPDHWLDLHALFRLLLYGPQDNTKAKIALYCTFGVVNKMRFLEPDVTLEDVFDISIMEDRREFRTGQFQLIGFLLPHRVPNIGVRLSVLQRNATYEPILAYTGDTGPTPTLEELGKGVRVYIMDSTDWQGEESKAVEERKLLQSEEAGTFASAAGARMLLLTHFRPGNDREKSRELAKRSFGEDVLIAEPGLVVQLDLM</sequence>
<proteinExistence type="predicted"/>
<dbReference type="InterPro" id="IPR001279">
    <property type="entry name" value="Metallo-B-lactamas"/>
</dbReference>
<evidence type="ECO:0000313" key="2">
    <source>
        <dbReference type="EMBL" id="KAK2594474.1"/>
    </source>
</evidence>
<dbReference type="PANTHER" id="PTHR46018:SF4">
    <property type="entry name" value="METALLO-HYDROLASE YHFI-RELATED"/>
    <property type="match status" value="1"/>
</dbReference>
<name>A0AAJ0CK61_9HYPO</name>
<protein>
    <recommendedName>
        <fullName evidence="1">Metallo-beta-lactamase domain-containing protein</fullName>
    </recommendedName>
</protein>
<dbReference type="Gene3D" id="3.60.15.10">
    <property type="entry name" value="Ribonuclease Z/Hydroxyacylglutathione hydrolase-like"/>
    <property type="match status" value="1"/>
</dbReference>
<dbReference type="InterPro" id="IPR036866">
    <property type="entry name" value="RibonucZ/Hydroxyglut_hydro"/>
</dbReference>
<evidence type="ECO:0000259" key="1">
    <source>
        <dbReference type="Pfam" id="PF12706"/>
    </source>
</evidence>
<accession>A0AAJ0CK61</accession>
<reference evidence="2" key="1">
    <citation type="submission" date="2023-06" db="EMBL/GenBank/DDBJ databases">
        <title>Conoideocrella luteorostrata (Hypocreales: Clavicipitaceae), a potential biocontrol fungus for elongate hemlock scale in United States Christmas tree production areas.</title>
        <authorList>
            <person name="Barrett H."/>
            <person name="Lovett B."/>
            <person name="Macias A.M."/>
            <person name="Stajich J.E."/>
            <person name="Kasson M.T."/>
        </authorList>
    </citation>
    <scope>NUCLEOTIDE SEQUENCE</scope>
    <source>
        <strain evidence="2">ARSEF 14590</strain>
    </source>
</reference>
<dbReference type="AlphaFoldDB" id="A0AAJ0CK61"/>
<organism evidence="2 3">
    <name type="scientific">Conoideocrella luteorostrata</name>
    <dbReference type="NCBI Taxonomy" id="1105319"/>
    <lineage>
        <taxon>Eukaryota</taxon>
        <taxon>Fungi</taxon>
        <taxon>Dikarya</taxon>
        <taxon>Ascomycota</taxon>
        <taxon>Pezizomycotina</taxon>
        <taxon>Sordariomycetes</taxon>
        <taxon>Hypocreomycetidae</taxon>
        <taxon>Hypocreales</taxon>
        <taxon>Clavicipitaceae</taxon>
        <taxon>Conoideocrella</taxon>
    </lineage>
</organism>
<dbReference type="Pfam" id="PF12706">
    <property type="entry name" value="Lactamase_B_2"/>
    <property type="match status" value="1"/>
</dbReference>
<dbReference type="PANTHER" id="PTHR46018">
    <property type="entry name" value="ZINC PHOSPHODIESTERASE ELAC PROTEIN 1"/>
    <property type="match status" value="1"/>
</dbReference>
<evidence type="ECO:0000313" key="3">
    <source>
        <dbReference type="Proteomes" id="UP001251528"/>
    </source>
</evidence>
<dbReference type="EMBL" id="JASWJB010000167">
    <property type="protein sequence ID" value="KAK2594474.1"/>
    <property type="molecule type" value="Genomic_DNA"/>
</dbReference>